<dbReference type="Proteomes" id="UP000176413">
    <property type="component" value="Unassembled WGS sequence"/>
</dbReference>
<feature type="transmembrane region" description="Helical" evidence="7">
    <location>
        <begin position="142"/>
        <end position="160"/>
    </location>
</feature>
<comment type="caution">
    <text evidence="8">The sequence shown here is derived from an EMBL/GenBank/DDBJ whole genome shotgun (WGS) entry which is preliminary data.</text>
</comment>
<evidence type="ECO:0008006" key="10">
    <source>
        <dbReference type="Google" id="ProtNLM"/>
    </source>
</evidence>
<dbReference type="CDD" id="cd06853">
    <property type="entry name" value="GT_WecA_like"/>
    <property type="match status" value="1"/>
</dbReference>
<feature type="transmembrane region" description="Helical" evidence="7">
    <location>
        <begin position="196"/>
        <end position="218"/>
    </location>
</feature>
<accession>A0A1F6MA94</accession>
<feature type="transmembrane region" description="Helical" evidence="7">
    <location>
        <begin position="76"/>
        <end position="93"/>
    </location>
</feature>
<dbReference type="Pfam" id="PF00953">
    <property type="entry name" value="Glycos_transf_4"/>
    <property type="match status" value="1"/>
</dbReference>
<dbReference type="EMBL" id="MFQA01000042">
    <property type="protein sequence ID" value="OGH68443.1"/>
    <property type="molecule type" value="Genomic_DNA"/>
</dbReference>
<evidence type="ECO:0000256" key="6">
    <source>
        <dbReference type="ARBA" id="ARBA00023136"/>
    </source>
</evidence>
<proteinExistence type="predicted"/>
<dbReference type="InterPro" id="IPR000715">
    <property type="entry name" value="Glycosyl_transferase_4"/>
</dbReference>
<feature type="transmembrane region" description="Helical" evidence="7">
    <location>
        <begin position="172"/>
        <end position="190"/>
    </location>
</feature>
<gene>
    <name evidence="8" type="ORF">A3D53_03430</name>
</gene>
<feature type="transmembrane region" description="Helical" evidence="7">
    <location>
        <begin position="225"/>
        <end position="245"/>
    </location>
</feature>
<keyword evidence="3" id="KW-0808">Transferase</keyword>
<feature type="transmembrane region" description="Helical" evidence="7">
    <location>
        <begin position="6"/>
        <end position="23"/>
    </location>
</feature>
<dbReference type="GO" id="GO:0071555">
    <property type="term" value="P:cell wall organization"/>
    <property type="evidence" value="ECO:0007669"/>
    <property type="project" value="TreeGrafter"/>
</dbReference>
<comment type="subcellular location">
    <subcellularLocation>
        <location evidence="1">Cell membrane</location>
        <topology evidence="1">Multi-pass membrane protein</topology>
    </subcellularLocation>
</comment>
<keyword evidence="6 7" id="KW-0472">Membrane</keyword>
<dbReference type="GO" id="GO:0009103">
    <property type="term" value="P:lipopolysaccharide biosynthetic process"/>
    <property type="evidence" value="ECO:0007669"/>
    <property type="project" value="TreeGrafter"/>
</dbReference>
<keyword evidence="5 7" id="KW-1133">Transmembrane helix</keyword>
<feature type="transmembrane region" description="Helical" evidence="7">
    <location>
        <begin position="324"/>
        <end position="341"/>
    </location>
</feature>
<feature type="transmembrane region" description="Helical" evidence="7">
    <location>
        <begin position="43"/>
        <end position="64"/>
    </location>
</feature>
<protein>
    <recommendedName>
        <fullName evidence="10">Undecaprenyl-phosphate alpha-N-acetylglucosaminyl 1-phosphate transferase</fullName>
    </recommendedName>
</protein>
<evidence type="ECO:0000256" key="7">
    <source>
        <dbReference type="SAM" id="Phobius"/>
    </source>
</evidence>
<feature type="transmembrane region" description="Helical" evidence="7">
    <location>
        <begin position="251"/>
        <end position="270"/>
    </location>
</feature>
<keyword evidence="4 7" id="KW-0812">Transmembrane</keyword>
<dbReference type="PANTHER" id="PTHR22926:SF3">
    <property type="entry name" value="UNDECAPRENYL-PHOSPHATE ALPHA-N-ACETYLGLUCOSAMINYL 1-PHOSPHATE TRANSFERASE"/>
    <property type="match status" value="1"/>
</dbReference>
<reference evidence="8 9" key="1">
    <citation type="journal article" date="2016" name="Nat. Commun.">
        <title>Thousands of microbial genomes shed light on interconnected biogeochemical processes in an aquifer system.</title>
        <authorList>
            <person name="Anantharaman K."/>
            <person name="Brown C.T."/>
            <person name="Hug L.A."/>
            <person name="Sharon I."/>
            <person name="Castelle C.J."/>
            <person name="Probst A.J."/>
            <person name="Thomas B.C."/>
            <person name="Singh A."/>
            <person name="Wilkins M.J."/>
            <person name="Karaoz U."/>
            <person name="Brodie E.L."/>
            <person name="Williams K.H."/>
            <person name="Hubbard S.S."/>
            <person name="Banfield J.F."/>
        </authorList>
    </citation>
    <scope>NUCLEOTIDE SEQUENCE [LARGE SCALE GENOMIC DNA]</scope>
</reference>
<evidence type="ECO:0000256" key="4">
    <source>
        <dbReference type="ARBA" id="ARBA00022692"/>
    </source>
</evidence>
<dbReference type="PANTHER" id="PTHR22926">
    <property type="entry name" value="PHOSPHO-N-ACETYLMURAMOYL-PENTAPEPTIDE-TRANSFERASE"/>
    <property type="match status" value="1"/>
</dbReference>
<evidence type="ECO:0000256" key="3">
    <source>
        <dbReference type="ARBA" id="ARBA00022679"/>
    </source>
</evidence>
<evidence type="ECO:0000256" key="2">
    <source>
        <dbReference type="ARBA" id="ARBA00022475"/>
    </source>
</evidence>
<evidence type="ECO:0000256" key="5">
    <source>
        <dbReference type="ARBA" id="ARBA00022989"/>
    </source>
</evidence>
<name>A0A1F6MA94_9BACT</name>
<dbReference type="GO" id="GO:0044038">
    <property type="term" value="P:cell wall macromolecule biosynthetic process"/>
    <property type="evidence" value="ECO:0007669"/>
    <property type="project" value="TreeGrafter"/>
</dbReference>
<evidence type="ECO:0000313" key="9">
    <source>
        <dbReference type="Proteomes" id="UP000176413"/>
    </source>
</evidence>
<evidence type="ECO:0000256" key="1">
    <source>
        <dbReference type="ARBA" id="ARBA00004651"/>
    </source>
</evidence>
<dbReference type="GO" id="GO:0005886">
    <property type="term" value="C:plasma membrane"/>
    <property type="evidence" value="ECO:0007669"/>
    <property type="project" value="UniProtKB-SubCell"/>
</dbReference>
<evidence type="ECO:0000313" key="8">
    <source>
        <dbReference type="EMBL" id="OGH68443.1"/>
    </source>
</evidence>
<dbReference type="GO" id="GO:0016780">
    <property type="term" value="F:phosphotransferase activity, for other substituted phosphate groups"/>
    <property type="evidence" value="ECO:0007669"/>
    <property type="project" value="InterPro"/>
</dbReference>
<dbReference type="AlphaFoldDB" id="A0A1F6MA94"/>
<feature type="transmembrane region" description="Helical" evidence="7">
    <location>
        <begin position="300"/>
        <end position="318"/>
    </location>
</feature>
<organism evidence="8 9">
    <name type="scientific">Candidatus Magasanikbacteria bacterium RIFCSPHIGHO2_02_FULL_45_10</name>
    <dbReference type="NCBI Taxonomy" id="1798679"/>
    <lineage>
        <taxon>Bacteria</taxon>
        <taxon>Candidatus Magasanikiibacteriota</taxon>
    </lineage>
</organism>
<feature type="transmembrane region" description="Helical" evidence="7">
    <location>
        <begin position="105"/>
        <end position="122"/>
    </location>
</feature>
<sequence>MLIYFAAAGGLSAVLTCLVMMFAKRRGILDRPDQARKKHTHPVPLLGGAALFIGFWAIVGYLVYHPIFGIELLRTKLFAAFLGSSILFIVGIFDDVYTLSTRLRFLVIAFAALVTVLGGLGLEKITNPLGGVISLEQGKIVTVFGSFFILADGLVFLWLLSMMFTTKLLDGLDGLATGVVFIGSLIVFFMTTMTKFYQPNVALVSLIFAGTCLGFLFFNFSPAKIFLGESGSLFIGFMLGVLAVIAGSKVATAFLVLAIPILDVARVVYLRLKQGQSIFRGDRNHLHFTLVDGGLSERKVVLLFYVCALVFGLAALFLQSMGKVIALAVIFVGLLFVALHFRTRSASYERI</sequence>
<keyword evidence="2" id="KW-1003">Cell membrane</keyword>